<keyword evidence="1" id="KW-0812">Transmembrane</keyword>
<dbReference type="Proteomes" id="UP000319836">
    <property type="component" value="Unassembled WGS sequence"/>
</dbReference>
<proteinExistence type="predicted"/>
<evidence type="ECO:0000256" key="1">
    <source>
        <dbReference type="SAM" id="Phobius"/>
    </source>
</evidence>
<evidence type="ECO:0000313" key="2">
    <source>
        <dbReference type="EMBL" id="TMQ72841.1"/>
    </source>
</evidence>
<dbReference type="EMBL" id="VBPA01000036">
    <property type="protein sequence ID" value="TMQ72841.1"/>
    <property type="molecule type" value="Genomic_DNA"/>
</dbReference>
<keyword evidence="1" id="KW-1133">Transmembrane helix</keyword>
<organism evidence="2 3">
    <name type="scientific">Eiseniibacteriota bacterium</name>
    <dbReference type="NCBI Taxonomy" id="2212470"/>
    <lineage>
        <taxon>Bacteria</taxon>
        <taxon>Candidatus Eiseniibacteriota</taxon>
    </lineage>
</organism>
<accession>A0A538UAB1</accession>
<feature type="transmembrane region" description="Helical" evidence="1">
    <location>
        <begin position="7"/>
        <end position="30"/>
    </location>
</feature>
<gene>
    <name evidence="2" type="ORF">E6K80_01740</name>
</gene>
<protein>
    <recommendedName>
        <fullName evidence="4">DoxX family protein</fullName>
    </recommendedName>
</protein>
<feature type="transmembrane region" description="Helical" evidence="1">
    <location>
        <begin position="63"/>
        <end position="82"/>
    </location>
</feature>
<comment type="caution">
    <text evidence="2">The sequence shown here is derived from an EMBL/GenBank/DDBJ whole genome shotgun (WGS) entry which is preliminary data.</text>
</comment>
<keyword evidence="1" id="KW-0472">Membrane</keyword>
<name>A0A538UAB1_UNCEI</name>
<evidence type="ECO:0000313" key="3">
    <source>
        <dbReference type="Proteomes" id="UP000319836"/>
    </source>
</evidence>
<evidence type="ECO:0008006" key="4">
    <source>
        <dbReference type="Google" id="ProtNLM"/>
    </source>
</evidence>
<reference evidence="2 3" key="1">
    <citation type="journal article" date="2019" name="Nat. Microbiol.">
        <title>Mediterranean grassland soil C-N compound turnover is dependent on rainfall and depth, and is mediated by genomically divergent microorganisms.</title>
        <authorList>
            <person name="Diamond S."/>
            <person name="Andeer P.F."/>
            <person name="Li Z."/>
            <person name="Crits-Christoph A."/>
            <person name="Burstein D."/>
            <person name="Anantharaman K."/>
            <person name="Lane K.R."/>
            <person name="Thomas B.C."/>
            <person name="Pan C."/>
            <person name="Northen T.R."/>
            <person name="Banfield J.F."/>
        </authorList>
    </citation>
    <scope>NUCLEOTIDE SEQUENCE [LARGE SCALE GENOMIC DNA]</scope>
    <source>
        <strain evidence="2">WS_10</strain>
    </source>
</reference>
<sequence>MTRPVRPVALVILTTAMIYPGVTMLFQGGYPFISGDYFNLVGDYGPWASFLGRFGVPQIAVDGFKALIGLMWIGGVLGLWAGDGKAYPLAFAAAVLTLLYPGGPMVMAIAALACLIFFRENAEEVPA</sequence>
<feature type="transmembrane region" description="Helical" evidence="1">
    <location>
        <begin position="89"/>
        <end position="118"/>
    </location>
</feature>
<dbReference type="AlphaFoldDB" id="A0A538UAB1"/>